<dbReference type="RefSeq" id="WP_055244485.1">
    <property type="nucleotide sequence ID" value="NZ_CABIWA010000003.1"/>
</dbReference>
<reference evidence="1 2" key="1">
    <citation type="submission" date="2015-09" db="EMBL/GenBank/DDBJ databases">
        <authorList>
            <consortium name="Pathogen Informatics"/>
        </authorList>
    </citation>
    <scope>NUCLEOTIDE SEQUENCE [LARGE SCALE GENOMIC DNA]</scope>
    <source>
        <strain evidence="1 2">2789STDY5834939</strain>
    </source>
</reference>
<dbReference type="OrthoDB" id="2063031at2"/>
<proteinExistence type="predicted"/>
<dbReference type="InterPro" id="IPR045527">
    <property type="entry name" value="DUF6470"/>
</dbReference>
<name>A0A174NUI6_9FIRM</name>
<dbReference type="Proteomes" id="UP000095765">
    <property type="component" value="Unassembled WGS sequence"/>
</dbReference>
<sequence length="198" mass="22546">MQLINITSQPLKYEIHTEAARLEMNVPKNPQGTVKRTPSQMRIRTKDIEVRLDTTEMRASLNLRSIASWKQVWAQQGQQAAYEVIGENVQTGNQMQRIDDGVTIGQIVRQKMLQAADCTTYTTYIPSEGTEISWDPAQININYDPGSVQTEWQIAQNVMNYIPGKFQMEILQYPKVTIEYLGEPTYFPPSAAPGYVEE</sequence>
<dbReference type="Pfam" id="PF20074">
    <property type="entry name" value="DUF6470"/>
    <property type="match status" value="1"/>
</dbReference>
<accession>A0A174NUI6</accession>
<dbReference type="EMBL" id="CZBE01000006">
    <property type="protein sequence ID" value="CUP51246.1"/>
    <property type="molecule type" value="Genomic_DNA"/>
</dbReference>
<protein>
    <submittedName>
        <fullName evidence="1">Uncharacterized protein</fullName>
    </submittedName>
</protein>
<dbReference type="AlphaFoldDB" id="A0A174NUI6"/>
<gene>
    <name evidence="1" type="ORF">ERS852551_01021</name>
</gene>
<evidence type="ECO:0000313" key="1">
    <source>
        <dbReference type="EMBL" id="CUP51246.1"/>
    </source>
</evidence>
<evidence type="ECO:0000313" key="2">
    <source>
        <dbReference type="Proteomes" id="UP000095765"/>
    </source>
</evidence>
<organism evidence="1 2">
    <name type="scientific">Anaerotruncus colihominis</name>
    <dbReference type="NCBI Taxonomy" id="169435"/>
    <lineage>
        <taxon>Bacteria</taxon>
        <taxon>Bacillati</taxon>
        <taxon>Bacillota</taxon>
        <taxon>Clostridia</taxon>
        <taxon>Eubacteriales</taxon>
        <taxon>Oscillospiraceae</taxon>
        <taxon>Anaerotruncus</taxon>
    </lineage>
</organism>